<evidence type="ECO:0000313" key="2">
    <source>
        <dbReference type="Proteomes" id="UP000075455"/>
    </source>
</evidence>
<sequence>MKQSPRSPALPFPFGSGPRGDVMVGWWPETLCQLMAIPPKHAPFRPVPAYHIALPDPKDYGSPADHNIQHYLINCLIFI</sequence>
<dbReference type="EMBL" id="LQYS01000016">
    <property type="protein sequence ID" value="KYD18755.1"/>
    <property type="molecule type" value="Genomic_DNA"/>
</dbReference>
<accession>A0A150M2U5</accession>
<protein>
    <submittedName>
        <fullName evidence="1">Uncharacterized protein</fullName>
    </submittedName>
</protein>
<dbReference type="RefSeq" id="WP_153017999.1">
    <property type="nucleotide sequence ID" value="NZ_LQYS01000016.1"/>
</dbReference>
<organism evidence="1 2">
    <name type="scientific">Saccharococcus caldoxylosilyticus</name>
    <dbReference type="NCBI Taxonomy" id="81408"/>
    <lineage>
        <taxon>Bacteria</taxon>
        <taxon>Bacillati</taxon>
        <taxon>Bacillota</taxon>
        <taxon>Bacilli</taxon>
        <taxon>Bacillales</taxon>
        <taxon>Anoxybacillaceae</taxon>
        <taxon>Saccharococcus</taxon>
    </lineage>
</organism>
<gene>
    <name evidence="1" type="ORF">B4119_4045</name>
</gene>
<proteinExistence type="predicted"/>
<dbReference type="AlphaFoldDB" id="A0A150M2U5"/>
<evidence type="ECO:0000313" key="1">
    <source>
        <dbReference type="EMBL" id="KYD18755.1"/>
    </source>
</evidence>
<dbReference type="Proteomes" id="UP000075455">
    <property type="component" value="Unassembled WGS sequence"/>
</dbReference>
<reference evidence="1 2" key="1">
    <citation type="submission" date="2016-01" db="EMBL/GenBank/DDBJ databases">
        <title>Draft Genome Sequences of Seven Thermophilic Sporeformers Isolated from Foods.</title>
        <authorList>
            <person name="Berendsen E.M."/>
            <person name="Wells-Bennik M.H."/>
            <person name="Krawcyk A.O."/>
            <person name="De Jong A."/>
            <person name="Holsappel S."/>
            <person name="Eijlander R.T."/>
            <person name="Kuipers O.P."/>
        </authorList>
    </citation>
    <scope>NUCLEOTIDE SEQUENCE [LARGE SCALE GENOMIC DNA]</scope>
    <source>
        <strain evidence="1 2">B4119</strain>
    </source>
</reference>
<comment type="caution">
    <text evidence="1">The sequence shown here is derived from an EMBL/GenBank/DDBJ whole genome shotgun (WGS) entry which is preliminary data.</text>
</comment>
<dbReference type="PATRIC" id="fig|81408.3.peg.2000"/>
<name>A0A150M2U5_9BACL</name>
<dbReference type="STRING" id="81408.B4119_4045"/>